<dbReference type="InterPro" id="IPR035907">
    <property type="entry name" value="Hppk_sf"/>
</dbReference>
<comment type="pathway">
    <text evidence="1">Cofactor biosynthesis; tetrahydrofolate biosynthesis; 2-amino-4-hydroxy-6-hydroxymethyl-7,8-dihydropteridine diphosphate from 7,8-dihydroneopterin triphosphate: step 4/4.</text>
</comment>
<feature type="non-terminal residue" evidence="9">
    <location>
        <position position="56"/>
    </location>
</feature>
<evidence type="ECO:0000259" key="8">
    <source>
        <dbReference type="Pfam" id="PF01288"/>
    </source>
</evidence>
<name>A0A383AH03_9ZZZZ</name>
<dbReference type="GO" id="GO:0046654">
    <property type="term" value="P:tetrahydrofolate biosynthetic process"/>
    <property type="evidence" value="ECO:0007669"/>
    <property type="project" value="UniProtKB-UniPathway"/>
</dbReference>
<dbReference type="GO" id="GO:0003848">
    <property type="term" value="F:2-amino-4-hydroxy-6-hydroxymethyldihydropteridine diphosphokinase activity"/>
    <property type="evidence" value="ECO:0007669"/>
    <property type="project" value="UniProtKB-EC"/>
</dbReference>
<protein>
    <recommendedName>
        <fullName evidence="2">2-amino-4-hydroxy-6-hydroxymethyldihydropteridine diphosphokinase</fullName>
        <ecNumber evidence="2">2.7.6.3</ecNumber>
    </recommendedName>
</protein>
<dbReference type="SUPFAM" id="SSF55083">
    <property type="entry name" value="6-hydroxymethyl-7,8-dihydropterin pyrophosphokinase, HPPK"/>
    <property type="match status" value="1"/>
</dbReference>
<evidence type="ECO:0000256" key="3">
    <source>
        <dbReference type="ARBA" id="ARBA00022679"/>
    </source>
</evidence>
<evidence type="ECO:0000256" key="7">
    <source>
        <dbReference type="ARBA" id="ARBA00022909"/>
    </source>
</evidence>
<dbReference type="InterPro" id="IPR000550">
    <property type="entry name" value="Hppk"/>
</dbReference>
<evidence type="ECO:0000256" key="4">
    <source>
        <dbReference type="ARBA" id="ARBA00022741"/>
    </source>
</evidence>
<accession>A0A383AH03</accession>
<keyword evidence="5" id="KW-0418">Kinase</keyword>
<dbReference type="Pfam" id="PF01288">
    <property type="entry name" value="HPPK"/>
    <property type="match status" value="1"/>
</dbReference>
<keyword evidence="3" id="KW-0808">Transferase</keyword>
<reference evidence="9" key="1">
    <citation type="submission" date="2018-05" db="EMBL/GenBank/DDBJ databases">
        <authorList>
            <person name="Lanie J.A."/>
            <person name="Ng W.-L."/>
            <person name="Kazmierczak K.M."/>
            <person name="Andrzejewski T.M."/>
            <person name="Davidsen T.M."/>
            <person name="Wayne K.J."/>
            <person name="Tettelin H."/>
            <person name="Glass J.I."/>
            <person name="Rusch D."/>
            <person name="Podicherti R."/>
            <person name="Tsui H.-C.T."/>
            <person name="Winkler M.E."/>
        </authorList>
    </citation>
    <scope>NUCLEOTIDE SEQUENCE</scope>
</reference>
<dbReference type="Gene3D" id="3.30.70.560">
    <property type="entry name" value="7,8-Dihydro-6-hydroxymethylpterin-pyrophosphokinase HPPK"/>
    <property type="match status" value="1"/>
</dbReference>
<keyword evidence="6" id="KW-0067">ATP-binding</keyword>
<dbReference type="PANTHER" id="PTHR43071:SF1">
    <property type="entry name" value="2-AMINO-4-HYDROXY-6-HYDROXYMETHYLDIHYDROPTERIDINE PYROPHOSPHOKINASE"/>
    <property type="match status" value="1"/>
</dbReference>
<dbReference type="GO" id="GO:0046656">
    <property type="term" value="P:folic acid biosynthetic process"/>
    <property type="evidence" value="ECO:0007669"/>
    <property type="project" value="UniProtKB-KW"/>
</dbReference>
<dbReference type="UniPathway" id="UPA00077">
    <property type="reaction ID" value="UER00155"/>
</dbReference>
<proteinExistence type="predicted"/>
<dbReference type="EC" id="2.7.6.3" evidence="2"/>
<evidence type="ECO:0000256" key="5">
    <source>
        <dbReference type="ARBA" id="ARBA00022777"/>
    </source>
</evidence>
<gene>
    <name evidence="9" type="ORF">METZ01_LOCUS459714</name>
</gene>
<feature type="domain" description="7,8-dihydro-6-hydroxymethylpterin-pyrophosphokinase" evidence="8">
    <location>
        <begin position="2"/>
        <end position="53"/>
    </location>
</feature>
<evidence type="ECO:0000256" key="1">
    <source>
        <dbReference type="ARBA" id="ARBA00005051"/>
    </source>
</evidence>
<evidence type="ECO:0000313" key="9">
    <source>
        <dbReference type="EMBL" id="SVE06860.1"/>
    </source>
</evidence>
<dbReference type="GO" id="GO:0016301">
    <property type="term" value="F:kinase activity"/>
    <property type="evidence" value="ECO:0007669"/>
    <property type="project" value="UniProtKB-KW"/>
</dbReference>
<keyword evidence="7" id="KW-0289">Folate biosynthesis</keyword>
<evidence type="ECO:0000256" key="6">
    <source>
        <dbReference type="ARBA" id="ARBA00022840"/>
    </source>
</evidence>
<keyword evidence="4" id="KW-0547">Nucleotide-binding</keyword>
<evidence type="ECO:0000256" key="2">
    <source>
        <dbReference type="ARBA" id="ARBA00013253"/>
    </source>
</evidence>
<organism evidence="9">
    <name type="scientific">marine metagenome</name>
    <dbReference type="NCBI Taxonomy" id="408172"/>
    <lineage>
        <taxon>unclassified sequences</taxon>
        <taxon>metagenomes</taxon>
        <taxon>ecological metagenomes</taxon>
    </lineage>
</organism>
<dbReference type="EMBL" id="UINC01191959">
    <property type="protein sequence ID" value="SVE06860.1"/>
    <property type="molecule type" value="Genomic_DNA"/>
</dbReference>
<sequence length="56" mass="6601">MVIKKSSLYETKPWGGLIQPDYINQIIEVRSNLPPMTFLKFTKKIERKMGRFKKGD</sequence>
<dbReference type="PANTHER" id="PTHR43071">
    <property type="entry name" value="2-AMINO-4-HYDROXY-6-HYDROXYMETHYLDIHYDROPTERIDINE PYROPHOSPHOKINASE"/>
    <property type="match status" value="1"/>
</dbReference>
<dbReference type="AlphaFoldDB" id="A0A383AH03"/>
<dbReference type="GO" id="GO:0005524">
    <property type="term" value="F:ATP binding"/>
    <property type="evidence" value="ECO:0007669"/>
    <property type="project" value="UniProtKB-KW"/>
</dbReference>